<feature type="chain" id="PRO_5018106717" evidence="1">
    <location>
        <begin position="26"/>
        <end position="308"/>
    </location>
</feature>
<evidence type="ECO:0000259" key="2">
    <source>
        <dbReference type="Pfam" id="PF03372"/>
    </source>
</evidence>
<dbReference type="GO" id="GO:0004519">
    <property type="term" value="F:endonuclease activity"/>
    <property type="evidence" value="ECO:0007669"/>
    <property type="project" value="UniProtKB-KW"/>
</dbReference>
<dbReference type="GO" id="GO:0004527">
    <property type="term" value="F:exonuclease activity"/>
    <property type="evidence" value="ECO:0007669"/>
    <property type="project" value="UniProtKB-KW"/>
</dbReference>
<keyword evidence="4" id="KW-1185">Reference proteome</keyword>
<evidence type="ECO:0000313" key="4">
    <source>
        <dbReference type="Proteomes" id="UP000275281"/>
    </source>
</evidence>
<name>A0A3N5XZQ3_9ALTE</name>
<keyword evidence="3" id="KW-0255">Endonuclease</keyword>
<keyword evidence="3" id="KW-0378">Hydrolase</keyword>
<reference evidence="3 4" key="1">
    <citation type="submission" date="2018-11" db="EMBL/GenBank/DDBJ databases">
        <authorList>
            <person name="Ye M.-Q."/>
            <person name="Du Z.-J."/>
        </authorList>
    </citation>
    <scope>NUCLEOTIDE SEQUENCE [LARGE SCALE GENOMIC DNA]</scope>
    <source>
        <strain evidence="3 4">U0105</strain>
    </source>
</reference>
<dbReference type="InterPro" id="IPR036691">
    <property type="entry name" value="Endo/exonu/phosph_ase_sf"/>
</dbReference>
<proteinExistence type="predicted"/>
<feature type="domain" description="Endonuclease/exonuclease/phosphatase" evidence="2">
    <location>
        <begin position="38"/>
        <end position="296"/>
    </location>
</feature>
<protein>
    <submittedName>
        <fullName evidence="3">Endonuclease/exonuclease/phosphatase family protein</fullName>
    </submittedName>
</protein>
<dbReference type="OrthoDB" id="395856at2"/>
<sequence>MLRMSKHTATIASLISLFFVSGSSAADTQKAPNSLRVATWNVEHLAYPIDRGCRPRTEQEIADMKAYADNLHADIVGLQEVGSKEAVNLLFPERDWHIVMSTRKDNEPFECRDNGNPSTQQKVAFAVRKDLSLDSVKGLADFGLEREGLRYGLQIQVSDNSNQYTLLNVHLKSGCFVDNYSRSDRESCETFAKQAPILDQWIDDQEATGKPYMILGDFNHRLTAPYNHLTRQILRDDNGNRNSLINTHAETIGCHPYYPAPIDLIFAGNMPETVWSFKPMVATFKNMEVDAMLSDHCAIVTEFAQSAL</sequence>
<feature type="signal peptide" evidence="1">
    <location>
        <begin position="1"/>
        <end position="25"/>
    </location>
</feature>
<dbReference type="Gene3D" id="3.60.10.10">
    <property type="entry name" value="Endonuclease/exonuclease/phosphatase"/>
    <property type="match status" value="1"/>
</dbReference>
<evidence type="ECO:0000313" key="3">
    <source>
        <dbReference type="EMBL" id="RPJ66632.1"/>
    </source>
</evidence>
<organism evidence="3 4">
    <name type="scientific">Alteromonas sediminis</name>
    <dbReference type="NCBI Taxonomy" id="2259342"/>
    <lineage>
        <taxon>Bacteria</taxon>
        <taxon>Pseudomonadati</taxon>
        <taxon>Pseudomonadota</taxon>
        <taxon>Gammaproteobacteria</taxon>
        <taxon>Alteromonadales</taxon>
        <taxon>Alteromonadaceae</taxon>
        <taxon>Alteromonas/Salinimonas group</taxon>
        <taxon>Alteromonas</taxon>
    </lineage>
</organism>
<evidence type="ECO:0000256" key="1">
    <source>
        <dbReference type="SAM" id="SignalP"/>
    </source>
</evidence>
<dbReference type="Proteomes" id="UP000275281">
    <property type="component" value="Unassembled WGS sequence"/>
</dbReference>
<gene>
    <name evidence="3" type="ORF">DRW07_11155</name>
</gene>
<keyword evidence="3" id="KW-0540">Nuclease</keyword>
<accession>A0A3N5XZQ3</accession>
<comment type="caution">
    <text evidence="3">The sequence shown here is derived from an EMBL/GenBank/DDBJ whole genome shotgun (WGS) entry which is preliminary data.</text>
</comment>
<keyword evidence="3" id="KW-0269">Exonuclease</keyword>
<dbReference type="Pfam" id="PF03372">
    <property type="entry name" value="Exo_endo_phos"/>
    <property type="match status" value="1"/>
</dbReference>
<dbReference type="InterPro" id="IPR005135">
    <property type="entry name" value="Endo/exonuclease/phosphatase"/>
</dbReference>
<dbReference type="AlphaFoldDB" id="A0A3N5XZQ3"/>
<dbReference type="EMBL" id="RPOK01000003">
    <property type="protein sequence ID" value="RPJ66632.1"/>
    <property type="molecule type" value="Genomic_DNA"/>
</dbReference>
<dbReference type="SUPFAM" id="SSF56219">
    <property type="entry name" value="DNase I-like"/>
    <property type="match status" value="1"/>
</dbReference>
<keyword evidence="1" id="KW-0732">Signal</keyword>